<keyword evidence="2" id="KW-1185">Reference proteome</keyword>
<sequence length="51" mass="5603">MGRNPRTELRDISEVGAELDESRLQGINGGMDPEGAYSHTGLYASRDDVYC</sequence>
<evidence type="ECO:0000313" key="2">
    <source>
        <dbReference type="Proteomes" id="UP000651728"/>
    </source>
</evidence>
<organism evidence="1 2">
    <name type="scientific">Microbispora amethystogenes</name>
    <dbReference type="NCBI Taxonomy" id="1427754"/>
    <lineage>
        <taxon>Bacteria</taxon>
        <taxon>Bacillati</taxon>
        <taxon>Actinomycetota</taxon>
        <taxon>Actinomycetes</taxon>
        <taxon>Streptosporangiales</taxon>
        <taxon>Streptosporangiaceae</taxon>
        <taxon>Microbispora</taxon>
    </lineage>
</organism>
<dbReference type="RefSeq" id="WP_204287723.1">
    <property type="nucleotide sequence ID" value="NZ_BAABEJ010000022.1"/>
</dbReference>
<accession>A0ABQ4FJF7</accession>
<dbReference type="EMBL" id="BOOB01000040">
    <property type="protein sequence ID" value="GIH34954.1"/>
    <property type="molecule type" value="Genomic_DNA"/>
</dbReference>
<evidence type="ECO:0000313" key="1">
    <source>
        <dbReference type="EMBL" id="GIH34954.1"/>
    </source>
</evidence>
<comment type="caution">
    <text evidence="1">The sequence shown here is derived from an EMBL/GenBank/DDBJ whole genome shotgun (WGS) entry which is preliminary data.</text>
</comment>
<proteinExistence type="predicted"/>
<gene>
    <name evidence="1" type="ORF">Mam01_51180</name>
</gene>
<dbReference type="Proteomes" id="UP000651728">
    <property type="component" value="Unassembled WGS sequence"/>
</dbReference>
<protein>
    <submittedName>
        <fullName evidence="1">Uncharacterized protein</fullName>
    </submittedName>
</protein>
<reference evidence="1 2" key="1">
    <citation type="submission" date="2021-01" db="EMBL/GenBank/DDBJ databases">
        <title>Whole genome shotgun sequence of Microbispora amethystogenes NBRC 101907.</title>
        <authorList>
            <person name="Komaki H."/>
            <person name="Tamura T."/>
        </authorList>
    </citation>
    <scope>NUCLEOTIDE SEQUENCE [LARGE SCALE GENOMIC DNA]</scope>
    <source>
        <strain evidence="1 2">NBRC 101907</strain>
    </source>
</reference>
<name>A0ABQ4FJF7_9ACTN</name>